<comment type="caution">
    <text evidence="3">The sequence shown here is derived from an EMBL/GenBank/DDBJ whole genome shotgun (WGS) entry which is preliminary data.</text>
</comment>
<accession>A0A8S2JK59</accession>
<dbReference type="Pfam" id="PF00069">
    <property type="entry name" value="Pkinase"/>
    <property type="match status" value="1"/>
</dbReference>
<dbReference type="Gene3D" id="3.30.200.20">
    <property type="entry name" value="Phosphorylase Kinase, domain 1"/>
    <property type="match status" value="1"/>
</dbReference>
<dbReference type="GO" id="GO:0005869">
    <property type="term" value="C:dynactin complex"/>
    <property type="evidence" value="ECO:0007669"/>
    <property type="project" value="InterPro"/>
</dbReference>
<protein>
    <recommendedName>
        <fullName evidence="2">Protein kinase domain-containing protein</fullName>
    </recommendedName>
</protein>
<dbReference type="Pfam" id="PF05502">
    <property type="entry name" value="Dynactin_p62"/>
    <property type="match status" value="1"/>
</dbReference>
<name>A0A8S2JK59_9BILA</name>
<dbReference type="InterPro" id="IPR000719">
    <property type="entry name" value="Prot_kinase_dom"/>
</dbReference>
<comment type="similarity">
    <text evidence="1">Belongs to the protein kinase superfamily. STE Ser/Thr protein kinase family. STE20 subfamily.</text>
</comment>
<dbReference type="GO" id="GO:0004672">
    <property type="term" value="F:protein kinase activity"/>
    <property type="evidence" value="ECO:0007669"/>
    <property type="project" value="InterPro"/>
</dbReference>
<dbReference type="PANTHER" id="PTHR48014:SF21">
    <property type="entry name" value="SERINE_THREONINE-PROTEIN KINASE FRAY2"/>
    <property type="match status" value="1"/>
</dbReference>
<dbReference type="InterPro" id="IPR011009">
    <property type="entry name" value="Kinase-like_dom_sf"/>
</dbReference>
<proteinExistence type="inferred from homology"/>
<feature type="domain" description="Protein kinase" evidence="2">
    <location>
        <begin position="16"/>
        <end position="308"/>
    </location>
</feature>
<sequence>MSHFPYLKYEIIDTCKRANTNADENLSSVTYLAYDQKDNNKTKYALKIVDLEKLTNLSDFIKDILWYKQLNHYNLMSLRDCFLIDTKLHLVKPYASFGSCADLLCSHPFGIRESLIAHIMWQILQALRYLQDRHTVHRAITSKHIFIYDDGRVLLDHFSHCISMISPYDGKLRRHIHDFTDDLKDEILYLAPEIIFQNADGYNFKSDVYSLGMVACELANGSNTYVDMPFGNLSMLYAKMQGSEPILLDQTQLTDEMIALSDDNSSAYVDEIRKRRYSKEFHSFVKCCVSTQLESRYSVDELLSHPFLKYLKKISGDPQLIADDMAKILGFYEQPQSTTAGTNIDRTIGGILKTPSLNENLIPANSSPKPSDPIEIIEPLDENLFLSDSFDFNKLTTITQRLNSVESQPLTIDHLYPLAKNFTSKQSKRCKECDHNVLKPEPSPKLIKFKLHQMALFFIPEVRIWHHPAWSFDDNNPCIISVINQVDEKTLIKLYTLDEIRQENDENNSELIERIGQLDENTLTSILTFPIEKERSVQLHPHVEPNDVDTKINDELRQNDPKDLVIHRKFAKLAIRCFVKIKNSDVKRVQAAFVIEHRVVGISSIVSTPTTANSNPNAKNIRHIILIDFGSIDEPALPLHSALV</sequence>
<evidence type="ECO:0000256" key="1">
    <source>
        <dbReference type="ARBA" id="ARBA00008874"/>
    </source>
</evidence>
<evidence type="ECO:0000259" key="2">
    <source>
        <dbReference type="PROSITE" id="PS50011"/>
    </source>
</evidence>
<evidence type="ECO:0000313" key="3">
    <source>
        <dbReference type="EMBL" id="CAF3814999.1"/>
    </source>
</evidence>
<dbReference type="GO" id="GO:0005524">
    <property type="term" value="F:ATP binding"/>
    <property type="evidence" value="ECO:0007669"/>
    <property type="project" value="InterPro"/>
</dbReference>
<dbReference type="SUPFAM" id="SSF56112">
    <property type="entry name" value="Protein kinase-like (PK-like)"/>
    <property type="match status" value="1"/>
</dbReference>
<organism evidence="3 4">
    <name type="scientific">Rotaria magnacalcarata</name>
    <dbReference type="NCBI Taxonomy" id="392030"/>
    <lineage>
        <taxon>Eukaryota</taxon>
        <taxon>Metazoa</taxon>
        <taxon>Spiralia</taxon>
        <taxon>Gnathifera</taxon>
        <taxon>Rotifera</taxon>
        <taxon>Eurotatoria</taxon>
        <taxon>Bdelloidea</taxon>
        <taxon>Philodinida</taxon>
        <taxon>Philodinidae</taxon>
        <taxon>Rotaria</taxon>
    </lineage>
</organism>
<dbReference type="GO" id="GO:0006611">
    <property type="term" value="P:protein export from nucleus"/>
    <property type="evidence" value="ECO:0007669"/>
    <property type="project" value="TreeGrafter"/>
</dbReference>
<dbReference type="GO" id="GO:0043539">
    <property type="term" value="F:protein serine/threonine kinase activator activity"/>
    <property type="evidence" value="ECO:0007669"/>
    <property type="project" value="InterPro"/>
</dbReference>
<dbReference type="InterPro" id="IPR047173">
    <property type="entry name" value="STRAD_A/B-like"/>
</dbReference>
<dbReference type="InterPro" id="IPR008603">
    <property type="entry name" value="DCTN4"/>
</dbReference>
<dbReference type="AlphaFoldDB" id="A0A8S2JK59"/>
<reference evidence="3" key="1">
    <citation type="submission" date="2021-02" db="EMBL/GenBank/DDBJ databases">
        <authorList>
            <person name="Nowell W R."/>
        </authorList>
    </citation>
    <scope>NUCLEOTIDE SEQUENCE</scope>
</reference>
<dbReference type="Proteomes" id="UP000676336">
    <property type="component" value="Unassembled WGS sequence"/>
</dbReference>
<gene>
    <name evidence="3" type="ORF">SMN809_LOCUS1950</name>
</gene>
<dbReference type="Gene3D" id="1.10.510.10">
    <property type="entry name" value="Transferase(Phosphotransferase) domain 1"/>
    <property type="match status" value="1"/>
</dbReference>
<evidence type="ECO:0000313" key="4">
    <source>
        <dbReference type="Proteomes" id="UP000676336"/>
    </source>
</evidence>
<dbReference type="EMBL" id="CAJOBI010000326">
    <property type="protein sequence ID" value="CAF3814999.1"/>
    <property type="molecule type" value="Genomic_DNA"/>
</dbReference>
<dbReference type="GO" id="GO:1902554">
    <property type="term" value="C:serine/threonine protein kinase complex"/>
    <property type="evidence" value="ECO:0007669"/>
    <property type="project" value="TreeGrafter"/>
</dbReference>
<dbReference type="PROSITE" id="PS50011">
    <property type="entry name" value="PROTEIN_KINASE_DOM"/>
    <property type="match status" value="1"/>
</dbReference>
<dbReference type="PANTHER" id="PTHR48014">
    <property type="entry name" value="SERINE/THREONINE-PROTEIN KINASE FRAY2"/>
    <property type="match status" value="1"/>
</dbReference>